<dbReference type="Proteomes" id="UP001234880">
    <property type="component" value="Unassembled WGS sequence"/>
</dbReference>
<keyword evidence="1" id="KW-0067">ATP-binding</keyword>
<keyword evidence="1" id="KW-0547">Nucleotide-binding</keyword>
<proteinExistence type="predicted"/>
<dbReference type="EMBL" id="JAURUE010000001">
    <property type="protein sequence ID" value="MDP9609760.1"/>
    <property type="molecule type" value="Genomic_DNA"/>
</dbReference>
<evidence type="ECO:0000313" key="1">
    <source>
        <dbReference type="EMBL" id="MDP9609760.1"/>
    </source>
</evidence>
<dbReference type="GO" id="GO:0004386">
    <property type="term" value="F:helicase activity"/>
    <property type="evidence" value="ECO:0007669"/>
    <property type="project" value="UniProtKB-KW"/>
</dbReference>
<sequence>MSTVVVAGSFAPTRPAPLLRRRPERRPKAVGPAAGPVLWAGASGCVPGAAAALAVTAAPHGRFPLPGGSGAADG</sequence>
<keyword evidence="1" id="KW-0378">Hydrolase</keyword>
<organism evidence="1 2">
    <name type="scientific">Streptomyces demainii</name>
    <dbReference type="NCBI Taxonomy" id="588122"/>
    <lineage>
        <taxon>Bacteria</taxon>
        <taxon>Bacillati</taxon>
        <taxon>Actinomycetota</taxon>
        <taxon>Actinomycetes</taxon>
        <taxon>Kitasatosporales</taxon>
        <taxon>Streptomycetaceae</taxon>
        <taxon>Streptomyces</taxon>
    </lineage>
</organism>
<name>A0ABT9KMW7_9ACTN</name>
<accession>A0ABT9KMW7</accession>
<protein>
    <submittedName>
        <fullName evidence="1">Inactivated superfamily I helicase</fullName>
    </submittedName>
</protein>
<dbReference type="RefSeq" id="WP_307110422.1">
    <property type="nucleotide sequence ID" value="NZ_JAURUE010000001.1"/>
</dbReference>
<keyword evidence="1" id="KW-0347">Helicase</keyword>
<comment type="caution">
    <text evidence="1">The sequence shown here is derived from an EMBL/GenBank/DDBJ whole genome shotgun (WGS) entry which is preliminary data.</text>
</comment>
<keyword evidence="2" id="KW-1185">Reference proteome</keyword>
<reference evidence="1 2" key="1">
    <citation type="submission" date="2023-07" db="EMBL/GenBank/DDBJ databases">
        <title>Sequencing the genomes of 1000 actinobacteria strains.</title>
        <authorList>
            <person name="Klenk H.-P."/>
        </authorList>
    </citation>
    <scope>NUCLEOTIDE SEQUENCE [LARGE SCALE GENOMIC DNA]</scope>
    <source>
        <strain evidence="1 2">DSM 41600</strain>
    </source>
</reference>
<evidence type="ECO:0000313" key="2">
    <source>
        <dbReference type="Proteomes" id="UP001234880"/>
    </source>
</evidence>
<gene>
    <name evidence="1" type="ORF">JOF35_002037</name>
</gene>